<dbReference type="Proteomes" id="UP000516437">
    <property type="component" value="Chromosome 8"/>
</dbReference>
<comment type="caution">
    <text evidence="7">The sequence shown here is derived from an EMBL/GenBank/DDBJ whole genome shotgun (WGS) entry which is preliminary data.</text>
</comment>
<dbReference type="Pfam" id="PF07714">
    <property type="entry name" value="PK_Tyr_Ser-Thr"/>
    <property type="match status" value="1"/>
</dbReference>
<keyword evidence="2" id="KW-0808">Transferase</keyword>
<keyword evidence="7" id="KW-0675">Receptor</keyword>
<dbReference type="PROSITE" id="PS50011">
    <property type="entry name" value="PROTEIN_KINASE_DOM"/>
    <property type="match status" value="1"/>
</dbReference>
<dbReference type="GO" id="GO:0004674">
    <property type="term" value="F:protein serine/threonine kinase activity"/>
    <property type="evidence" value="ECO:0007669"/>
    <property type="project" value="UniProtKB-KW"/>
</dbReference>
<dbReference type="InterPro" id="IPR011009">
    <property type="entry name" value="Kinase-like_dom_sf"/>
</dbReference>
<dbReference type="InterPro" id="IPR001245">
    <property type="entry name" value="Ser-Thr/Tyr_kinase_cat_dom"/>
</dbReference>
<name>A0A6A1UT03_9ROSI</name>
<dbReference type="AlphaFoldDB" id="A0A6A1UT03"/>
<reference evidence="7 8" key="1">
    <citation type="journal article" date="2019" name="Plant Biotechnol. J.">
        <title>The red bayberry genome and genetic basis of sex determination.</title>
        <authorList>
            <person name="Jia H.M."/>
            <person name="Jia H.J."/>
            <person name="Cai Q.L."/>
            <person name="Wang Y."/>
            <person name="Zhao H.B."/>
            <person name="Yang W.F."/>
            <person name="Wang G.Y."/>
            <person name="Li Y.H."/>
            <person name="Zhan D.L."/>
            <person name="Shen Y.T."/>
            <person name="Niu Q.F."/>
            <person name="Chang L."/>
            <person name="Qiu J."/>
            <person name="Zhao L."/>
            <person name="Xie H.B."/>
            <person name="Fu W.Y."/>
            <person name="Jin J."/>
            <person name="Li X.W."/>
            <person name="Jiao Y."/>
            <person name="Zhou C.C."/>
            <person name="Tu T."/>
            <person name="Chai C.Y."/>
            <person name="Gao J.L."/>
            <person name="Fan L.J."/>
            <person name="van de Weg E."/>
            <person name="Wang J.Y."/>
            <person name="Gao Z.S."/>
        </authorList>
    </citation>
    <scope>NUCLEOTIDE SEQUENCE [LARGE SCALE GENOMIC DNA]</scope>
    <source>
        <tissue evidence="7">Leaves</tissue>
    </source>
</reference>
<keyword evidence="8" id="KW-1185">Reference proteome</keyword>
<dbReference type="Gene3D" id="1.10.510.10">
    <property type="entry name" value="Transferase(Phosphotransferase) domain 1"/>
    <property type="match status" value="1"/>
</dbReference>
<feature type="domain" description="Protein kinase" evidence="6">
    <location>
        <begin position="1"/>
        <end position="140"/>
    </location>
</feature>
<dbReference type="GO" id="GO:0005524">
    <property type="term" value="F:ATP binding"/>
    <property type="evidence" value="ECO:0007669"/>
    <property type="project" value="UniProtKB-KW"/>
</dbReference>
<proteinExistence type="predicted"/>
<protein>
    <submittedName>
        <fullName evidence="7">Cysteine-rich receptor-like protein kinase 8</fullName>
    </submittedName>
</protein>
<evidence type="ECO:0000256" key="5">
    <source>
        <dbReference type="ARBA" id="ARBA00022840"/>
    </source>
</evidence>
<gene>
    <name evidence="7" type="ORF">CJ030_MR8G006650</name>
</gene>
<dbReference type="InterPro" id="IPR000719">
    <property type="entry name" value="Prot_kinase_dom"/>
</dbReference>
<organism evidence="7 8">
    <name type="scientific">Morella rubra</name>
    <name type="common">Chinese bayberry</name>
    <dbReference type="NCBI Taxonomy" id="262757"/>
    <lineage>
        <taxon>Eukaryota</taxon>
        <taxon>Viridiplantae</taxon>
        <taxon>Streptophyta</taxon>
        <taxon>Embryophyta</taxon>
        <taxon>Tracheophyta</taxon>
        <taxon>Spermatophyta</taxon>
        <taxon>Magnoliopsida</taxon>
        <taxon>eudicotyledons</taxon>
        <taxon>Gunneridae</taxon>
        <taxon>Pentapetalae</taxon>
        <taxon>rosids</taxon>
        <taxon>fabids</taxon>
        <taxon>Fagales</taxon>
        <taxon>Myricaceae</taxon>
        <taxon>Morella</taxon>
    </lineage>
</organism>
<keyword evidence="4 7" id="KW-0418">Kinase</keyword>
<evidence type="ECO:0000256" key="4">
    <source>
        <dbReference type="ARBA" id="ARBA00022777"/>
    </source>
</evidence>
<evidence type="ECO:0000313" key="8">
    <source>
        <dbReference type="Proteomes" id="UP000516437"/>
    </source>
</evidence>
<accession>A0A6A1UT03</accession>
<dbReference type="EMBL" id="RXIC02000026">
    <property type="protein sequence ID" value="KAB1203472.1"/>
    <property type="molecule type" value="Genomic_DNA"/>
</dbReference>
<evidence type="ECO:0000256" key="3">
    <source>
        <dbReference type="ARBA" id="ARBA00022741"/>
    </source>
</evidence>
<evidence type="ECO:0000259" key="6">
    <source>
        <dbReference type="PROSITE" id="PS50011"/>
    </source>
</evidence>
<dbReference type="SUPFAM" id="SSF56112">
    <property type="entry name" value="Protein kinase-like (PK-like)"/>
    <property type="match status" value="1"/>
</dbReference>
<dbReference type="GO" id="GO:0005886">
    <property type="term" value="C:plasma membrane"/>
    <property type="evidence" value="ECO:0007669"/>
    <property type="project" value="TreeGrafter"/>
</dbReference>
<evidence type="ECO:0000256" key="2">
    <source>
        <dbReference type="ARBA" id="ARBA00022679"/>
    </source>
</evidence>
<evidence type="ECO:0000256" key="1">
    <source>
        <dbReference type="ARBA" id="ARBA00022527"/>
    </source>
</evidence>
<keyword evidence="1" id="KW-0723">Serine/threonine-protein kinase</keyword>
<keyword evidence="5" id="KW-0067">ATP-binding</keyword>
<dbReference type="PANTHER" id="PTHR27002:SF1098">
    <property type="entry name" value="CYSTEINE-RICH RECEPTOR-LIKE PROTEIN KINASE 29"/>
    <property type="match status" value="1"/>
</dbReference>
<dbReference type="PANTHER" id="PTHR27002">
    <property type="entry name" value="RECEPTOR-LIKE SERINE/THREONINE-PROTEIN KINASE SD1-8"/>
    <property type="match status" value="1"/>
</dbReference>
<sequence>MAPCTLRGFERFRGEITDEKMSADFGMARMCALDQTEGNTNRVAGTYRYMAPEYAMFGQFSIKSDVFSFGVLILKIAWRNWKEWTALNLIDPVLTDGRISEMIRSIHIGLLCIQENVDERPNMASVVSMLNSNSVHLPVLAQPASFMPSTSLQLDMKCRVTQCEVIITELSPR</sequence>
<evidence type="ECO:0000313" key="7">
    <source>
        <dbReference type="EMBL" id="KAB1203472.1"/>
    </source>
</evidence>
<dbReference type="OrthoDB" id="1112283at2759"/>
<keyword evidence="3" id="KW-0547">Nucleotide-binding</keyword>